<sequence length="255" mass="29385">MLREQRHEIILQALDKFGIIKVTDLTEKLKTTEMTIRRDLRFLEEKGLLIRIHGGARSLEGAKFEELSPNEKRNINIDNKIEVAKIAASLVKNNDNIYIGPGTTTEHIPDYIKSNNVKIITNCLSIFEKCKDNEQFEVILVGGRLRHKTNTFVGSFANEILNKIRVQSTFIGANGILNNNIMTSNEEEGESQRIMLNNSIERYLVCDYTKFEKEDFYTLYKLDDITAIVTEFDLDSDLKYKYSKYCKIINSVRGE</sequence>
<dbReference type="InterPro" id="IPR037171">
    <property type="entry name" value="NagB/RpiA_transferase-like"/>
</dbReference>
<evidence type="ECO:0000256" key="6">
    <source>
        <dbReference type="ARBA" id="ARBA00024937"/>
    </source>
</evidence>
<proteinExistence type="predicted"/>
<dbReference type="SMART" id="SM01134">
    <property type="entry name" value="DeoRC"/>
    <property type="match status" value="1"/>
</dbReference>
<evidence type="ECO:0000259" key="7">
    <source>
        <dbReference type="PROSITE" id="PS51000"/>
    </source>
</evidence>
<dbReference type="Pfam" id="PF08220">
    <property type="entry name" value="HTH_DeoR"/>
    <property type="match status" value="1"/>
</dbReference>
<dbReference type="SUPFAM" id="SSF100950">
    <property type="entry name" value="NagB/RpiA/CoA transferase-like"/>
    <property type="match status" value="1"/>
</dbReference>
<keyword evidence="9" id="KW-1185">Reference proteome</keyword>
<accession>A0ABP2ATC0</accession>
<dbReference type="SUPFAM" id="SSF46785">
    <property type="entry name" value="Winged helix' DNA-binding domain"/>
    <property type="match status" value="1"/>
</dbReference>
<dbReference type="PROSITE" id="PS51000">
    <property type="entry name" value="HTH_DEOR_2"/>
    <property type="match status" value="1"/>
</dbReference>
<dbReference type="EMBL" id="CYZR01000003">
    <property type="protein sequence ID" value="CUN83131.1"/>
    <property type="molecule type" value="Genomic_DNA"/>
</dbReference>
<evidence type="ECO:0000313" key="9">
    <source>
        <dbReference type="Proteomes" id="UP000095488"/>
    </source>
</evidence>
<dbReference type="InterPro" id="IPR018356">
    <property type="entry name" value="Tscrpt_reg_HTH_DeoR_CS"/>
</dbReference>
<name>A0ABP2ATC0_SARVE</name>
<keyword evidence="2" id="KW-0678">Repressor</keyword>
<keyword evidence="3" id="KW-0805">Transcription regulation</keyword>
<reference evidence="8 9" key="1">
    <citation type="submission" date="2015-09" db="EMBL/GenBank/DDBJ databases">
        <authorList>
            <consortium name="Pathogen Informatics"/>
            <person name="Wu L."/>
            <person name="Ma J."/>
        </authorList>
    </citation>
    <scope>NUCLEOTIDE SEQUENCE [LARGE SCALE GENOMIC DNA]</scope>
    <source>
        <strain evidence="8 9">2789STDY5834858</strain>
    </source>
</reference>
<dbReference type="PRINTS" id="PR00037">
    <property type="entry name" value="HTHLACR"/>
</dbReference>
<dbReference type="Gene3D" id="3.40.50.1360">
    <property type="match status" value="1"/>
</dbReference>
<dbReference type="InterPro" id="IPR050313">
    <property type="entry name" value="Carb_Metab_HTH_regulators"/>
</dbReference>
<comment type="function">
    <text evidence="6">Repressor of the lactose catabolism operon. Galactose-6-phosphate is the inducer.</text>
</comment>
<evidence type="ECO:0000256" key="4">
    <source>
        <dbReference type="ARBA" id="ARBA00023125"/>
    </source>
</evidence>
<dbReference type="InterPro" id="IPR014036">
    <property type="entry name" value="DeoR-like_C"/>
</dbReference>
<dbReference type="InterPro" id="IPR036390">
    <property type="entry name" value="WH_DNA-bd_sf"/>
</dbReference>
<dbReference type="PANTHER" id="PTHR30363">
    <property type="entry name" value="HTH-TYPE TRANSCRIPTIONAL REGULATOR SRLR-RELATED"/>
    <property type="match status" value="1"/>
</dbReference>
<evidence type="ECO:0000256" key="5">
    <source>
        <dbReference type="ARBA" id="ARBA00023163"/>
    </source>
</evidence>
<dbReference type="PROSITE" id="PS00894">
    <property type="entry name" value="HTH_DEOR_1"/>
    <property type="match status" value="1"/>
</dbReference>
<dbReference type="Proteomes" id="UP000095488">
    <property type="component" value="Unassembled WGS sequence"/>
</dbReference>
<evidence type="ECO:0000256" key="2">
    <source>
        <dbReference type="ARBA" id="ARBA00022491"/>
    </source>
</evidence>
<dbReference type="SMART" id="SM00420">
    <property type="entry name" value="HTH_DEOR"/>
    <property type="match status" value="1"/>
</dbReference>
<feature type="domain" description="HTH deoR-type" evidence="7">
    <location>
        <begin position="3"/>
        <end position="58"/>
    </location>
</feature>
<evidence type="ECO:0000313" key="8">
    <source>
        <dbReference type="EMBL" id="CUN83131.1"/>
    </source>
</evidence>
<keyword evidence="5" id="KW-0804">Transcription</keyword>
<dbReference type="Pfam" id="PF00455">
    <property type="entry name" value="DeoRC"/>
    <property type="match status" value="1"/>
</dbReference>
<keyword evidence="4" id="KW-0238">DNA-binding</keyword>
<evidence type="ECO:0000256" key="1">
    <source>
        <dbReference type="ARBA" id="ARBA00021390"/>
    </source>
</evidence>
<protein>
    <recommendedName>
        <fullName evidence="1">Lactose phosphotransferase system repressor</fullName>
    </recommendedName>
</protein>
<evidence type="ECO:0000256" key="3">
    <source>
        <dbReference type="ARBA" id="ARBA00023015"/>
    </source>
</evidence>
<organism evidence="8 9">
    <name type="scientific">Sarcina ventriculi</name>
    <name type="common">Clostridium ventriculi</name>
    <dbReference type="NCBI Taxonomy" id="1267"/>
    <lineage>
        <taxon>Bacteria</taxon>
        <taxon>Bacillati</taxon>
        <taxon>Bacillota</taxon>
        <taxon>Clostridia</taxon>
        <taxon>Eubacteriales</taxon>
        <taxon>Clostridiaceae</taxon>
        <taxon>Sarcina</taxon>
    </lineage>
</organism>
<gene>
    <name evidence="8" type="primary">lacR_1</name>
    <name evidence="8" type="ORF">ERS852473_01214</name>
</gene>
<dbReference type="InterPro" id="IPR001034">
    <property type="entry name" value="DeoR_HTH"/>
</dbReference>
<comment type="caution">
    <text evidence="8">The sequence shown here is derived from an EMBL/GenBank/DDBJ whole genome shotgun (WGS) entry which is preliminary data.</text>
</comment>
<dbReference type="RefSeq" id="WP_055258618.1">
    <property type="nucleotide sequence ID" value="NZ_BCMV01000073.1"/>
</dbReference>
<dbReference type="PANTHER" id="PTHR30363:SF4">
    <property type="entry name" value="GLYCEROL-3-PHOSPHATE REGULON REPRESSOR"/>
    <property type="match status" value="1"/>
</dbReference>